<evidence type="ECO:0000313" key="1">
    <source>
        <dbReference type="EMBL" id="QQM47655.1"/>
    </source>
</evidence>
<reference evidence="1 2" key="1">
    <citation type="submission" date="2020-12" db="EMBL/GenBank/DDBJ databases">
        <title>A novel species.</title>
        <authorList>
            <person name="Li K."/>
        </authorList>
    </citation>
    <scope>NUCLEOTIDE SEQUENCE [LARGE SCALE GENOMIC DNA]</scope>
    <source>
        <strain evidence="1 2">ZYC-3</strain>
        <plasmid evidence="1 2">unnamed1</plasmid>
    </source>
</reference>
<geneLocation type="plasmid" evidence="1 2">
    <name>unnamed1</name>
</geneLocation>
<protein>
    <submittedName>
        <fullName evidence="1">Uncharacterized protein</fullName>
    </submittedName>
</protein>
<name>A0A7T7RIB6_9ACTN</name>
<keyword evidence="1" id="KW-0614">Plasmid</keyword>
<dbReference type="Pfam" id="PF19462">
    <property type="entry name" value="DUF5999"/>
    <property type="match status" value="1"/>
</dbReference>
<organism evidence="1 2">
    <name type="scientific">Streptomyces liliifuscus</name>
    <dbReference type="NCBI Taxonomy" id="2797636"/>
    <lineage>
        <taxon>Bacteria</taxon>
        <taxon>Bacillati</taxon>
        <taxon>Actinomycetota</taxon>
        <taxon>Actinomycetes</taxon>
        <taxon>Kitasatosporales</taxon>
        <taxon>Streptomycetaceae</taxon>
        <taxon>Streptomyces</taxon>
    </lineage>
</organism>
<accession>A0A7T7RIB6</accession>
<dbReference type="AlphaFoldDB" id="A0A7T7RIB6"/>
<gene>
    <name evidence="1" type="ORF">JEQ17_49160</name>
</gene>
<dbReference type="EMBL" id="CP066832">
    <property type="protein sequence ID" value="QQM47655.1"/>
    <property type="molecule type" value="Genomic_DNA"/>
</dbReference>
<proteinExistence type="predicted"/>
<dbReference type="InterPro" id="IPR046041">
    <property type="entry name" value="DUF5999"/>
</dbReference>
<keyword evidence="2" id="KW-1185">Reference proteome</keyword>
<dbReference type="Proteomes" id="UP000595636">
    <property type="component" value="Plasmid unnamed1"/>
</dbReference>
<evidence type="ECO:0000313" key="2">
    <source>
        <dbReference type="Proteomes" id="UP000595636"/>
    </source>
</evidence>
<dbReference type="KEGG" id="slf:JEQ17_49160"/>
<sequence length="66" mass="6505">MCEHSTPCPPASAADHLAASVLIGHPGAGWSVLCNGVILFEDTGCLLPTGGAVGPRRPLPGGAVTT</sequence>